<evidence type="ECO:0000313" key="1">
    <source>
        <dbReference type="EMBL" id="KAJ1123452.1"/>
    </source>
</evidence>
<proteinExistence type="predicted"/>
<accession>A0AAV7P872</accession>
<gene>
    <name evidence="1" type="ORF">NDU88_001921</name>
</gene>
<comment type="caution">
    <text evidence="1">The sequence shown here is derived from an EMBL/GenBank/DDBJ whole genome shotgun (WGS) entry which is preliminary data.</text>
</comment>
<evidence type="ECO:0000313" key="2">
    <source>
        <dbReference type="Proteomes" id="UP001066276"/>
    </source>
</evidence>
<dbReference type="EMBL" id="JANPWB010000011">
    <property type="protein sequence ID" value="KAJ1123452.1"/>
    <property type="molecule type" value="Genomic_DNA"/>
</dbReference>
<keyword evidence="2" id="KW-1185">Reference proteome</keyword>
<protein>
    <submittedName>
        <fullName evidence="1">Uncharacterized protein</fullName>
    </submittedName>
</protein>
<sequence>MNVILQESKDPNHIALAHFMAKLYPLEDMGEKLPGSVQVYSVVASLVGRSFMADENMKDGADKKVDSSVRKAYAGADLALRAGVYGAYVFQSLLSDFKTLYATMQEEGS</sequence>
<organism evidence="1 2">
    <name type="scientific">Pleurodeles waltl</name>
    <name type="common">Iberian ribbed newt</name>
    <dbReference type="NCBI Taxonomy" id="8319"/>
    <lineage>
        <taxon>Eukaryota</taxon>
        <taxon>Metazoa</taxon>
        <taxon>Chordata</taxon>
        <taxon>Craniata</taxon>
        <taxon>Vertebrata</taxon>
        <taxon>Euteleostomi</taxon>
        <taxon>Amphibia</taxon>
        <taxon>Batrachia</taxon>
        <taxon>Caudata</taxon>
        <taxon>Salamandroidea</taxon>
        <taxon>Salamandridae</taxon>
        <taxon>Pleurodelinae</taxon>
        <taxon>Pleurodeles</taxon>
    </lineage>
</organism>
<dbReference type="Proteomes" id="UP001066276">
    <property type="component" value="Chromosome 7"/>
</dbReference>
<dbReference type="AlphaFoldDB" id="A0AAV7P872"/>
<name>A0AAV7P872_PLEWA</name>
<reference evidence="1" key="1">
    <citation type="journal article" date="2022" name="bioRxiv">
        <title>Sequencing and chromosome-scale assembly of the giantPleurodeles waltlgenome.</title>
        <authorList>
            <person name="Brown T."/>
            <person name="Elewa A."/>
            <person name="Iarovenko S."/>
            <person name="Subramanian E."/>
            <person name="Araus A.J."/>
            <person name="Petzold A."/>
            <person name="Susuki M."/>
            <person name="Suzuki K.-i.T."/>
            <person name="Hayashi T."/>
            <person name="Toyoda A."/>
            <person name="Oliveira C."/>
            <person name="Osipova E."/>
            <person name="Leigh N.D."/>
            <person name="Simon A."/>
            <person name="Yun M.H."/>
        </authorList>
    </citation>
    <scope>NUCLEOTIDE SEQUENCE</scope>
    <source>
        <strain evidence="1">20211129_DDA</strain>
        <tissue evidence="1">Liver</tissue>
    </source>
</reference>
<dbReference type="Gene3D" id="1.10.287.3160">
    <property type="match status" value="1"/>
</dbReference>